<accession>A0A072N5P0</accession>
<dbReference type="PATRIC" id="fig|1137280.3.peg.1010"/>
<dbReference type="Proteomes" id="UP000035057">
    <property type="component" value="Unassembled WGS sequence"/>
</dbReference>
<proteinExistence type="predicted"/>
<reference evidence="3 4" key="1">
    <citation type="submission" date="2012-12" db="EMBL/GenBank/DDBJ databases">
        <title>Genome assembly of Marinobacter sp. AK21.</title>
        <authorList>
            <person name="Khatri I."/>
            <person name="Kumar R."/>
            <person name="Vaidya B."/>
            <person name="Subramanian S."/>
            <person name="Pinnaka A."/>
        </authorList>
    </citation>
    <scope>NUCLEOTIDE SEQUENCE [LARGE SCALE GENOMIC DNA]</scope>
    <source>
        <strain evidence="3 4">AK21</strain>
    </source>
</reference>
<dbReference type="InterPro" id="IPR005303">
    <property type="entry name" value="MOCOS_middle"/>
</dbReference>
<dbReference type="Pfam" id="PF03476">
    <property type="entry name" value="MOSC_N"/>
    <property type="match status" value="1"/>
</dbReference>
<evidence type="ECO:0000313" key="3">
    <source>
        <dbReference type="EMBL" id="KEF32562.1"/>
    </source>
</evidence>
<dbReference type="InterPro" id="IPR011037">
    <property type="entry name" value="Pyrv_Knase-like_insert_dom_sf"/>
</dbReference>
<sequence>MEMNVQALWVYPVKSLAGIQVQSFELDDFGPAGDRRWMIIDDDRHFVTQRKYPELARIKTSFVDGRVIVDIPGEGRFPLMSTVEDVRVQVWRDWALARIGSADASEALSRYCGQAFRFVFMPDDSFRQVDVARVSDRRRVSFADGFPFLITNSSSLDDLNHRLEQPVEMRRFRPNIVLDGAQAWSEDDWRALDIGGIRFSVVKPCSRCVMTTVDPDAGTKDPGVQPLRTLTGFRKTEEGVIFGMNAIHESAGMVQVGDTVSIIDKE</sequence>
<evidence type="ECO:0000259" key="2">
    <source>
        <dbReference type="Pfam" id="PF03476"/>
    </source>
</evidence>
<comment type="caution">
    <text evidence="3">The sequence shown here is derived from an EMBL/GenBank/DDBJ whole genome shotgun (WGS) entry which is preliminary data.</text>
</comment>
<dbReference type="SUPFAM" id="SSF50800">
    <property type="entry name" value="PK beta-barrel domain-like"/>
    <property type="match status" value="1"/>
</dbReference>
<organism evidence="3 4">
    <name type="scientific">Marinobacter nitratireducens</name>
    <dbReference type="NCBI Taxonomy" id="1137280"/>
    <lineage>
        <taxon>Bacteria</taxon>
        <taxon>Pseudomonadati</taxon>
        <taxon>Pseudomonadota</taxon>
        <taxon>Gammaproteobacteria</taxon>
        <taxon>Pseudomonadales</taxon>
        <taxon>Marinobacteraceae</taxon>
        <taxon>Marinobacter</taxon>
    </lineage>
</organism>
<feature type="domain" description="Molybdenum cofactor sulfurase middle" evidence="2">
    <location>
        <begin position="4"/>
        <end position="113"/>
    </location>
</feature>
<dbReference type="PANTHER" id="PTHR14237:SF19">
    <property type="entry name" value="MITOCHONDRIAL AMIDOXIME REDUCING COMPONENT 1"/>
    <property type="match status" value="1"/>
</dbReference>
<dbReference type="GO" id="GO:0003824">
    <property type="term" value="F:catalytic activity"/>
    <property type="evidence" value="ECO:0007669"/>
    <property type="project" value="InterPro"/>
</dbReference>
<dbReference type="EMBL" id="ANIE01000003">
    <property type="protein sequence ID" value="KEF32562.1"/>
    <property type="molecule type" value="Genomic_DNA"/>
</dbReference>
<feature type="domain" description="MOSC" evidence="1">
    <location>
        <begin position="138"/>
        <end position="260"/>
    </location>
</feature>
<dbReference type="InterPro" id="IPR005302">
    <property type="entry name" value="MoCF_Sase_C"/>
</dbReference>
<gene>
    <name evidence="3" type="ORF">D777_01196</name>
</gene>
<dbReference type="GO" id="GO:0030170">
    <property type="term" value="F:pyridoxal phosphate binding"/>
    <property type="evidence" value="ECO:0007669"/>
    <property type="project" value="InterPro"/>
</dbReference>
<dbReference type="GO" id="GO:0030151">
    <property type="term" value="F:molybdenum ion binding"/>
    <property type="evidence" value="ECO:0007669"/>
    <property type="project" value="InterPro"/>
</dbReference>
<dbReference type="SUPFAM" id="SSF141673">
    <property type="entry name" value="MOSC N-terminal domain-like"/>
    <property type="match status" value="1"/>
</dbReference>
<dbReference type="PANTHER" id="PTHR14237">
    <property type="entry name" value="MOLYBDOPTERIN COFACTOR SULFURASE MOSC"/>
    <property type="match status" value="1"/>
</dbReference>
<evidence type="ECO:0000313" key="4">
    <source>
        <dbReference type="Proteomes" id="UP000035057"/>
    </source>
</evidence>
<dbReference type="STRING" id="1137280.D777_01196"/>
<name>A0A072N5P0_9GAMM</name>
<evidence type="ECO:0000259" key="1">
    <source>
        <dbReference type="Pfam" id="PF03473"/>
    </source>
</evidence>
<dbReference type="AlphaFoldDB" id="A0A072N5P0"/>
<keyword evidence="4" id="KW-1185">Reference proteome</keyword>
<protein>
    <submittedName>
        <fullName evidence="3">Flavodoxin reductases (Ferredoxin-NADPH reductases) family 1</fullName>
    </submittedName>
</protein>
<dbReference type="Pfam" id="PF03473">
    <property type="entry name" value="MOSC"/>
    <property type="match status" value="1"/>
</dbReference>